<accession>A0A6G7KCX3</accession>
<evidence type="ECO:0000256" key="6">
    <source>
        <dbReference type="ARBA" id="ARBA00021582"/>
    </source>
</evidence>
<dbReference type="SUPFAM" id="SSF55021">
    <property type="entry name" value="ACT-like"/>
    <property type="match status" value="1"/>
</dbReference>
<evidence type="ECO:0000256" key="2">
    <source>
        <dbReference type="ARBA" id="ARBA00005216"/>
    </source>
</evidence>
<evidence type="ECO:0000256" key="7">
    <source>
        <dbReference type="ARBA" id="ARBA00023002"/>
    </source>
</evidence>
<dbReference type="PROSITE" id="PS51671">
    <property type="entry name" value="ACT"/>
    <property type="match status" value="1"/>
</dbReference>
<evidence type="ECO:0000256" key="1">
    <source>
        <dbReference type="ARBA" id="ARBA00003800"/>
    </source>
</evidence>
<name>A0A6G7KCX3_9LACT</name>
<protein>
    <recommendedName>
        <fullName evidence="6">D-3-phosphoglycerate dehydrogenase</fullName>
        <ecNumber evidence="4">1.1.1.399</ecNumber>
        <ecNumber evidence="5">1.1.1.95</ecNumber>
    </recommendedName>
    <alternativeName>
        <fullName evidence="9">2-oxoglutarate reductase</fullName>
    </alternativeName>
</protein>
<evidence type="ECO:0000256" key="9">
    <source>
        <dbReference type="ARBA" id="ARBA00030455"/>
    </source>
</evidence>
<organism evidence="14 15">
    <name type="scientific">Jeotgalibaca arthritidis</name>
    <dbReference type="NCBI Taxonomy" id="1868794"/>
    <lineage>
        <taxon>Bacteria</taxon>
        <taxon>Bacillati</taxon>
        <taxon>Bacillota</taxon>
        <taxon>Bacilli</taxon>
        <taxon>Lactobacillales</taxon>
        <taxon>Carnobacteriaceae</taxon>
        <taxon>Jeotgalibaca</taxon>
    </lineage>
</organism>
<dbReference type="PANTHER" id="PTHR42938:SF47">
    <property type="entry name" value="HYDROXYPYRUVATE REDUCTASE"/>
    <property type="match status" value="1"/>
</dbReference>
<dbReference type="InterPro" id="IPR006140">
    <property type="entry name" value="D-isomer_DH_NAD-bd"/>
</dbReference>
<dbReference type="Pfam" id="PF00389">
    <property type="entry name" value="2-Hacid_dh"/>
    <property type="match status" value="1"/>
</dbReference>
<dbReference type="AlphaFoldDB" id="A0A6G7KCX3"/>
<comment type="function">
    <text evidence="1">Catalyzes the reversible oxidation of 3-phospho-D-glycerate to 3-phosphonooxypyruvate, the first step of the phosphorylated L-serine biosynthesis pathway. Also catalyzes the reversible oxidation of 2-hydroxyglutarate to 2-oxoglutarate.</text>
</comment>
<dbReference type="InterPro" id="IPR036291">
    <property type="entry name" value="NAD(P)-bd_dom_sf"/>
</dbReference>
<feature type="domain" description="ACT" evidence="13">
    <location>
        <begin position="316"/>
        <end position="389"/>
    </location>
</feature>
<evidence type="ECO:0000259" key="13">
    <source>
        <dbReference type="PROSITE" id="PS51671"/>
    </source>
</evidence>
<dbReference type="Gene3D" id="3.30.70.260">
    <property type="match status" value="1"/>
</dbReference>
<keyword evidence="7 12" id="KW-0560">Oxidoreductase</keyword>
<evidence type="ECO:0000256" key="10">
    <source>
        <dbReference type="ARBA" id="ARBA00048126"/>
    </source>
</evidence>
<dbReference type="GO" id="GO:0051287">
    <property type="term" value="F:NAD binding"/>
    <property type="evidence" value="ECO:0007669"/>
    <property type="project" value="InterPro"/>
</dbReference>
<evidence type="ECO:0000256" key="4">
    <source>
        <dbReference type="ARBA" id="ARBA00013001"/>
    </source>
</evidence>
<dbReference type="InterPro" id="IPR006139">
    <property type="entry name" value="D-isomer_2_OHA_DH_cat_dom"/>
</dbReference>
<gene>
    <name evidence="14" type="ORF">G7057_00405</name>
</gene>
<dbReference type="CDD" id="cd12174">
    <property type="entry name" value="PGDH_like_3"/>
    <property type="match status" value="1"/>
</dbReference>
<dbReference type="InterPro" id="IPR002912">
    <property type="entry name" value="ACT_dom"/>
</dbReference>
<proteinExistence type="inferred from homology"/>
<sequence>MRDIQTFNMIATEGLDLLNKKEYSLNETQDAEAILLRSKKIHDLTFNESLLAIARAGAGVNNIPIERASEEGIVVFNTPGANANAVKEMVIAGLIMAARPIYRGINWLKELQGDDISEQVEAGKKQFSGTELAGKTLGVIGLGAIGSLLATDAYHLKMDVIGYDPYVSVETAWNISRRVKNAKTLQEVLRDSDYISIHIPVNANTEGYVDKEFINQMKDGAVLLNFARNELIVKEDLLEALEEGKLSKYVTDFAEKEFFDNDKIMMFPHLGASTDEAEVQCSIMAVKTLKYFLETGNIINSVNFPTIDVPLQSPLRITIVNRNVPNMIGQISAILAKHFVNIDNILNRSRGNYAYTVIDIPEVEMSLLEEVTGQIQEISGVIKTRIIERK</sequence>
<dbReference type="SUPFAM" id="SSF52283">
    <property type="entry name" value="Formate/glycerate dehydrogenase catalytic domain-like"/>
    <property type="match status" value="1"/>
</dbReference>
<evidence type="ECO:0000256" key="3">
    <source>
        <dbReference type="ARBA" id="ARBA00005854"/>
    </source>
</evidence>
<dbReference type="Gene3D" id="3.40.50.720">
    <property type="entry name" value="NAD(P)-binding Rossmann-like Domain"/>
    <property type="match status" value="2"/>
</dbReference>
<evidence type="ECO:0000256" key="11">
    <source>
        <dbReference type="ARBA" id="ARBA00048731"/>
    </source>
</evidence>
<dbReference type="KEGG" id="jar:G7057_00405"/>
<dbReference type="PROSITE" id="PS00065">
    <property type="entry name" value="D_2_HYDROXYACID_DH_1"/>
    <property type="match status" value="1"/>
</dbReference>
<dbReference type="GO" id="GO:0004617">
    <property type="term" value="F:phosphoglycerate dehydrogenase activity"/>
    <property type="evidence" value="ECO:0007669"/>
    <property type="project" value="UniProtKB-EC"/>
</dbReference>
<comment type="catalytic activity">
    <reaction evidence="10">
        <text>(R)-2-hydroxyglutarate + NAD(+) = 2-oxoglutarate + NADH + H(+)</text>
        <dbReference type="Rhea" id="RHEA:49612"/>
        <dbReference type="ChEBI" id="CHEBI:15378"/>
        <dbReference type="ChEBI" id="CHEBI:15801"/>
        <dbReference type="ChEBI" id="CHEBI:16810"/>
        <dbReference type="ChEBI" id="CHEBI:57540"/>
        <dbReference type="ChEBI" id="CHEBI:57945"/>
        <dbReference type="EC" id="1.1.1.399"/>
    </reaction>
</comment>
<reference evidence="14 15" key="1">
    <citation type="journal article" date="2017" name="Int. J. Syst. Evol. Microbiol.">
        <title>Jeotgalibaca porci sp. nov. and Jeotgalibaca arthritidis sp. nov., isolated from pigs, and emended description of the genus Jeotgalibaca.</title>
        <authorList>
            <person name="Zamora L."/>
            <person name="Perez-Sancho M."/>
            <person name="Dominguez L."/>
            <person name="Fernandez-Garayzabal J.F."/>
            <person name="Vela A.I."/>
        </authorList>
    </citation>
    <scope>NUCLEOTIDE SEQUENCE [LARGE SCALE GENOMIC DNA]</scope>
    <source>
        <strain evidence="14 15">CECT 9157</strain>
    </source>
</reference>
<evidence type="ECO:0000256" key="5">
    <source>
        <dbReference type="ARBA" id="ARBA00013143"/>
    </source>
</evidence>
<dbReference type="RefSeq" id="WP_166163975.1">
    <property type="nucleotide sequence ID" value="NZ_CP049740.1"/>
</dbReference>
<keyword evidence="15" id="KW-1185">Reference proteome</keyword>
<comment type="catalytic activity">
    <reaction evidence="11">
        <text>(2R)-3-phosphoglycerate + NAD(+) = 3-phosphooxypyruvate + NADH + H(+)</text>
        <dbReference type="Rhea" id="RHEA:12641"/>
        <dbReference type="ChEBI" id="CHEBI:15378"/>
        <dbReference type="ChEBI" id="CHEBI:18110"/>
        <dbReference type="ChEBI" id="CHEBI:57540"/>
        <dbReference type="ChEBI" id="CHEBI:57945"/>
        <dbReference type="ChEBI" id="CHEBI:58272"/>
        <dbReference type="EC" id="1.1.1.95"/>
    </reaction>
</comment>
<dbReference type="UniPathway" id="UPA00135">
    <property type="reaction ID" value="UER00196"/>
</dbReference>
<dbReference type="Proteomes" id="UP000501451">
    <property type="component" value="Chromosome"/>
</dbReference>
<keyword evidence="8" id="KW-0520">NAD</keyword>
<dbReference type="InterPro" id="IPR045865">
    <property type="entry name" value="ACT-like_dom_sf"/>
</dbReference>
<dbReference type="EMBL" id="CP049740">
    <property type="protein sequence ID" value="QII83061.1"/>
    <property type="molecule type" value="Genomic_DNA"/>
</dbReference>
<comment type="similarity">
    <text evidence="3 12">Belongs to the D-isomer specific 2-hydroxyacid dehydrogenase family.</text>
</comment>
<comment type="pathway">
    <text evidence="2">Amino-acid biosynthesis; L-serine biosynthesis; L-serine from 3-phospho-D-glycerate: step 1/3.</text>
</comment>
<dbReference type="InterPro" id="IPR029752">
    <property type="entry name" value="D-isomer_DH_CS1"/>
</dbReference>
<evidence type="ECO:0000313" key="15">
    <source>
        <dbReference type="Proteomes" id="UP000501451"/>
    </source>
</evidence>
<dbReference type="Pfam" id="PF02826">
    <property type="entry name" value="2-Hacid_dh_C"/>
    <property type="match status" value="1"/>
</dbReference>
<evidence type="ECO:0000256" key="8">
    <source>
        <dbReference type="ARBA" id="ARBA00023027"/>
    </source>
</evidence>
<dbReference type="CDD" id="cd04901">
    <property type="entry name" value="ACT_3PGDH"/>
    <property type="match status" value="1"/>
</dbReference>
<evidence type="ECO:0000313" key="14">
    <source>
        <dbReference type="EMBL" id="QII83061.1"/>
    </source>
</evidence>
<dbReference type="EC" id="1.1.1.399" evidence="4"/>
<dbReference type="EC" id="1.1.1.95" evidence="5"/>
<evidence type="ECO:0000256" key="12">
    <source>
        <dbReference type="RuleBase" id="RU003719"/>
    </source>
</evidence>
<dbReference type="SUPFAM" id="SSF51735">
    <property type="entry name" value="NAD(P)-binding Rossmann-fold domains"/>
    <property type="match status" value="1"/>
</dbReference>
<dbReference type="PANTHER" id="PTHR42938">
    <property type="entry name" value="FORMATE DEHYDROGENASE 1"/>
    <property type="match status" value="1"/>
</dbReference>